<accession>A0A2M8VZ35</accession>
<evidence type="ECO:0000313" key="4">
    <source>
        <dbReference type="EMBL" id="PJI83105.1"/>
    </source>
</evidence>
<evidence type="ECO:0000256" key="2">
    <source>
        <dbReference type="ARBA" id="ARBA00023002"/>
    </source>
</evidence>
<dbReference type="InterPro" id="IPR020904">
    <property type="entry name" value="Sc_DH/Rdtase_CS"/>
</dbReference>
<protein>
    <submittedName>
        <fullName evidence="4">3-hydroxy acid dehydrogenase/malonic semialdehyde reductase</fullName>
    </submittedName>
</protein>
<dbReference type="Gene3D" id="3.40.50.720">
    <property type="entry name" value="NAD(P)-binding Rossmann-like Domain"/>
    <property type="match status" value="1"/>
</dbReference>
<sequence>MERDSVVLVTGASSGIGKAVASRFLAEGYKVIATGRRFERLIELRDATPEDQKSNLLIAELDVTNYLSVAEFLAHLPAEFKSIQILVNNAGLALGLEPAYKAELLEWFQMIDTNIKGLINITNEVLPGMIERNHGHIFNVGSVAGTYPYPGGNVYGSTKAFVHEYSSDLRAGLANTALRVSSIEPGMISGTEFSNVRLKDDERAAKVYDGIKALSAEDMAETIFWAANLPTHVSINKLEVMPVQQSFSAPNFYREKDR</sequence>
<name>A0A2M8VZ35_9BURK</name>
<evidence type="ECO:0000256" key="3">
    <source>
        <dbReference type="RuleBase" id="RU000363"/>
    </source>
</evidence>
<dbReference type="Proteomes" id="UP000229366">
    <property type="component" value="Unassembled WGS sequence"/>
</dbReference>
<reference evidence="4 5" key="1">
    <citation type="submission" date="2017-11" db="EMBL/GenBank/DDBJ databases">
        <title>Genomic Encyclopedia of Type Strains, Phase III (KMG-III): the genomes of soil and plant-associated and newly described type strains.</title>
        <authorList>
            <person name="Whitman W."/>
        </authorList>
    </citation>
    <scope>NUCLEOTIDE SEQUENCE [LARGE SCALE GENOMIC DNA]</scope>
    <source>
        <strain evidence="4 5">UB-Domo-W1</strain>
    </source>
</reference>
<dbReference type="PRINTS" id="PR00081">
    <property type="entry name" value="GDHRDH"/>
</dbReference>
<proteinExistence type="inferred from homology"/>
<organism evidence="4 5">
    <name type="scientific">Polynucleobacter brandtiae</name>
    <dbReference type="NCBI Taxonomy" id="1938816"/>
    <lineage>
        <taxon>Bacteria</taxon>
        <taxon>Pseudomonadati</taxon>
        <taxon>Pseudomonadota</taxon>
        <taxon>Betaproteobacteria</taxon>
        <taxon>Burkholderiales</taxon>
        <taxon>Burkholderiaceae</taxon>
        <taxon>Polynucleobacter</taxon>
    </lineage>
</organism>
<dbReference type="PRINTS" id="PR00080">
    <property type="entry name" value="SDRFAMILY"/>
</dbReference>
<dbReference type="AlphaFoldDB" id="A0A2M8VZ35"/>
<comment type="similarity">
    <text evidence="1 3">Belongs to the short-chain dehydrogenases/reductases (SDR) family.</text>
</comment>
<dbReference type="SUPFAM" id="SSF51735">
    <property type="entry name" value="NAD(P)-binding Rossmann-fold domains"/>
    <property type="match status" value="1"/>
</dbReference>
<dbReference type="RefSeq" id="WP_100378841.1">
    <property type="nucleotide sequence ID" value="NZ_CBCSBW010000001.1"/>
</dbReference>
<dbReference type="GO" id="GO:0016616">
    <property type="term" value="F:oxidoreductase activity, acting on the CH-OH group of donors, NAD or NADP as acceptor"/>
    <property type="evidence" value="ECO:0007669"/>
    <property type="project" value="UniProtKB-ARBA"/>
</dbReference>
<dbReference type="FunFam" id="3.40.50.720:FF:000047">
    <property type="entry name" value="NADP-dependent L-serine/L-allo-threonine dehydrogenase"/>
    <property type="match status" value="1"/>
</dbReference>
<dbReference type="PANTHER" id="PTHR42901:SF1">
    <property type="entry name" value="ALCOHOL DEHYDROGENASE"/>
    <property type="match status" value="1"/>
</dbReference>
<dbReference type="Pfam" id="PF00106">
    <property type="entry name" value="adh_short"/>
    <property type="match status" value="1"/>
</dbReference>
<comment type="caution">
    <text evidence="4">The sequence shown here is derived from an EMBL/GenBank/DDBJ whole genome shotgun (WGS) entry which is preliminary data.</text>
</comment>
<dbReference type="EMBL" id="PGTX01000001">
    <property type="protein sequence ID" value="PJI83105.1"/>
    <property type="molecule type" value="Genomic_DNA"/>
</dbReference>
<dbReference type="OrthoDB" id="9810734at2"/>
<keyword evidence="2" id="KW-0560">Oxidoreductase</keyword>
<dbReference type="PANTHER" id="PTHR42901">
    <property type="entry name" value="ALCOHOL DEHYDROGENASE"/>
    <property type="match status" value="1"/>
</dbReference>
<dbReference type="InterPro" id="IPR002347">
    <property type="entry name" value="SDR_fam"/>
</dbReference>
<keyword evidence="5" id="KW-1185">Reference proteome</keyword>
<evidence type="ECO:0000256" key="1">
    <source>
        <dbReference type="ARBA" id="ARBA00006484"/>
    </source>
</evidence>
<dbReference type="InterPro" id="IPR036291">
    <property type="entry name" value="NAD(P)-bd_dom_sf"/>
</dbReference>
<dbReference type="PROSITE" id="PS00061">
    <property type="entry name" value="ADH_SHORT"/>
    <property type="match status" value="1"/>
</dbReference>
<gene>
    <name evidence="4" type="ORF">B0G85_0497</name>
</gene>
<evidence type="ECO:0000313" key="5">
    <source>
        <dbReference type="Proteomes" id="UP000229366"/>
    </source>
</evidence>